<evidence type="ECO:0000313" key="1">
    <source>
        <dbReference type="EMBL" id="MPD01947.1"/>
    </source>
</evidence>
<organism evidence="1 2">
    <name type="scientific">Portunus trituberculatus</name>
    <name type="common">Swimming crab</name>
    <name type="synonym">Neptunus trituberculatus</name>
    <dbReference type="NCBI Taxonomy" id="210409"/>
    <lineage>
        <taxon>Eukaryota</taxon>
        <taxon>Metazoa</taxon>
        <taxon>Ecdysozoa</taxon>
        <taxon>Arthropoda</taxon>
        <taxon>Crustacea</taxon>
        <taxon>Multicrustacea</taxon>
        <taxon>Malacostraca</taxon>
        <taxon>Eumalacostraca</taxon>
        <taxon>Eucarida</taxon>
        <taxon>Decapoda</taxon>
        <taxon>Pleocyemata</taxon>
        <taxon>Brachyura</taxon>
        <taxon>Eubrachyura</taxon>
        <taxon>Portunoidea</taxon>
        <taxon>Portunidae</taxon>
        <taxon>Portuninae</taxon>
        <taxon>Portunus</taxon>
    </lineage>
</organism>
<dbReference type="EMBL" id="VSRR010129319">
    <property type="protein sequence ID" value="MPD01947.1"/>
    <property type="molecule type" value="Genomic_DNA"/>
</dbReference>
<evidence type="ECO:0000313" key="2">
    <source>
        <dbReference type="Proteomes" id="UP000324222"/>
    </source>
</evidence>
<protein>
    <submittedName>
        <fullName evidence="1">Uncharacterized protein</fullName>
    </submittedName>
</protein>
<keyword evidence="2" id="KW-1185">Reference proteome</keyword>
<dbReference type="AlphaFoldDB" id="A0A5B7K5U3"/>
<proteinExistence type="predicted"/>
<accession>A0A5B7K5U3</accession>
<reference evidence="1 2" key="1">
    <citation type="submission" date="2019-05" db="EMBL/GenBank/DDBJ databases">
        <title>Another draft genome of Portunus trituberculatus and its Hox gene families provides insights of decapod evolution.</title>
        <authorList>
            <person name="Jeong J.-H."/>
            <person name="Song I."/>
            <person name="Kim S."/>
            <person name="Choi T."/>
            <person name="Kim D."/>
            <person name="Ryu S."/>
            <person name="Kim W."/>
        </authorList>
    </citation>
    <scope>NUCLEOTIDE SEQUENCE [LARGE SCALE GENOMIC DNA]</scope>
    <source>
        <tissue evidence="1">Muscle</tissue>
    </source>
</reference>
<name>A0A5B7K5U3_PORTR</name>
<sequence length="17" mass="1854">MEFGLDASTLQLCAQAR</sequence>
<gene>
    <name evidence="1" type="ORF">E2C01_097498</name>
</gene>
<comment type="caution">
    <text evidence="1">The sequence shown here is derived from an EMBL/GenBank/DDBJ whole genome shotgun (WGS) entry which is preliminary data.</text>
</comment>
<dbReference type="Proteomes" id="UP000324222">
    <property type="component" value="Unassembled WGS sequence"/>
</dbReference>